<accession>A0A2H9TAU7</accession>
<reference evidence="1" key="1">
    <citation type="journal article" date="2017" name="Appl. Environ. Microbiol.">
        <title>Molecular characterization of an Endozoicomonas-like organism causing infection in king scallop Pecten maximus L.</title>
        <authorList>
            <person name="Cano I."/>
            <person name="van Aerle R."/>
            <person name="Ross S."/>
            <person name="Verner-Jeffreys D.W."/>
            <person name="Paley R.K."/>
            <person name="Rimmer G."/>
            <person name="Ryder D."/>
            <person name="Hooper P."/>
            <person name="Stone D."/>
            <person name="Feist S.W."/>
        </authorList>
    </citation>
    <scope>NUCLEOTIDE SEQUENCE</scope>
</reference>
<dbReference type="AlphaFoldDB" id="A0A2H9TAU7"/>
<organism evidence="1">
    <name type="scientific">invertebrate metagenome</name>
    <dbReference type="NCBI Taxonomy" id="1711999"/>
    <lineage>
        <taxon>unclassified sequences</taxon>
        <taxon>metagenomes</taxon>
        <taxon>organismal metagenomes</taxon>
    </lineage>
</organism>
<comment type="caution">
    <text evidence="1">The sequence shown here is derived from an EMBL/GenBank/DDBJ whole genome shotgun (WGS) entry which is preliminary data.</text>
</comment>
<name>A0A2H9TAU7_9ZZZZ</name>
<sequence length="96" mass="11205">MLPDNFIWKTAGIYRYRLFDMPEDRIYLGIIGVNQFCVSQEKVLVYKLDIGKKRGHAHFRLHFSGSQYRSSQVRLTIQFMESIREDISVETSGSGQ</sequence>
<evidence type="ECO:0000313" key="1">
    <source>
        <dbReference type="EMBL" id="PJE80317.1"/>
    </source>
</evidence>
<gene>
    <name evidence="1" type="ORF">CI610_00696</name>
</gene>
<protein>
    <submittedName>
        <fullName evidence="1">Uncharacterized protein</fullName>
    </submittedName>
</protein>
<dbReference type="EMBL" id="NSIT01000022">
    <property type="protein sequence ID" value="PJE80317.1"/>
    <property type="molecule type" value="Genomic_DNA"/>
</dbReference>
<proteinExistence type="predicted"/>